<feature type="region of interest" description="Disordered" evidence="9">
    <location>
        <begin position="137"/>
        <end position="185"/>
    </location>
</feature>
<dbReference type="SUPFAM" id="SSF57667">
    <property type="entry name" value="beta-beta-alpha zinc fingers"/>
    <property type="match status" value="5"/>
</dbReference>
<dbReference type="Pfam" id="PF00096">
    <property type="entry name" value="zf-C2H2"/>
    <property type="match status" value="4"/>
</dbReference>
<evidence type="ECO:0000256" key="4">
    <source>
        <dbReference type="ARBA" id="ARBA00022771"/>
    </source>
</evidence>
<feature type="binding site" evidence="8">
    <location>
        <position position="70"/>
    </location>
    <ligand>
        <name>Zn(2+)</name>
        <dbReference type="ChEBI" id="CHEBI:29105"/>
    </ligand>
</feature>
<feature type="domain" description="ZAD" evidence="11">
    <location>
        <begin position="13"/>
        <end position="94"/>
    </location>
</feature>
<evidence type="ECO:0000259" key="11">
    <source>
        <dbReference type="PROSITE" id="PS51915"/>
    </source>
</evidence>
<dbReference type="Pfam" id="PF07776">
    <property type="entry name" value="zf-AD"/>
    <property type="match status" value="1"/>
</dbReference>
<feature type="compositionally biased region" description="Basic and acidic residues" evidence="9">
    <location>
        <begin position="176"/>
        <end position="185"/>
    </location>
</feature>
<evidence type="ECO:0000256" key="3">
    <source>
        <dbReference type="ARBA" id="ARBA00022737"/>
    </source>
</evidence>
<dbReference type="Proteomes" id="UP001549920">
    <property type="component" value="Unassembled WGS sequence"/>
</dbReference>
<feature type="binding site" evidence="8">
    <location>
        <position position="18"/>
    </location>
    <ligand>
        <name>Zn(2+)</name>
        <dbReference type="ChEBI" id="CHEBI:29105"/>
    </ligand>
</feature>
<evidence type="ECO:0000256" key="9">
    <source>
        <dbReference type="SAM" id="MobiDB-lite"/>
    </source>
</evidence>
<feature type="domain" description="C2H2-type" evidence="10">
    <location>
        <begin position="504"/>
        <end position="527"/>
    </location>
</feature>
<evidence type="ECO:0000313" key="12">
    <source>
        <dbReference type="EMBL" id="KAL0853014.1"/>
    </source>
</evidence>
<dbReference type="EMBL" id="JBEUOH010000031">
    <property type="protein sequence ID" value="KAL0853014.1"/>
    <property type="molecule type" value="Genomic_DNA"/>
</dbReference>
<keyword evidence="6" id="KW-0539">Nucleus</keyword>
<dbReference type="InterPro" id="IPR013087">
    <property type="entry name" value="Znf_C2H2_type"/>
</dbReference>
<protein>
    <submittedName>
        <fullName evidence="12">Uncharacterized protein</fullName>
    </submittedName>
</protein>
<feature type="compositionally biased region" description="Basic residues" evidence="9">
    <location>
        <begin position="160"/>
        <end position="175"/>
    </location>
</feature>
<dbReference type="InterPro" id="IPR012934">
    <property type="entry name" value="Znf_AD"/>
</dbReference>
<feature type="binding site" evidence="8">
    <location>
        <position position="67"/>
    </location>
    <ligand>
        <name>Zn(2+)</name>
        <dbReference type="ChEBI" id="CHEBI:29105"/>
    </ligand>
</feature>
<accession>A0ABR3H019</accession>
<keyword evidence="4 7" id="KW-0863">Zinc-finger</keyword>
<dbReference type="InterPro" id="IPR050888">
    <property type="entry name" value="ZnF_C2H2-type_TF"/>
</dbReference>
<sequence length="803" mass="93200">MEFDEIVVKESPGLCRCCLSEGCYKDMGTEYTWMNENEVYADMLLECFDIGISQHNEGPNGPNRLICEVCITRLRDACNFKKQVLDSEKKFVDMVGRGEFRPKVLIYQSQMKSEATEEMPGDEGEVEYLEDIDFGDPDDEPLKNEASSSEIAVESLPVAKRGRPRKGLKVEKKKAKHEERPKTSKALVKDENAPAPYGGCASERRRKNLKILFNNTSILPFKWRCRFQCFYCPKNYSEYEEFKKHTKSHGPCSTKDYALKIIKGSHVEIKIDVSEITCELCNEPFGDWLEIVDHLIMKHKMEYDKTVHIPIQAYRLADMRCLFCEESFTYFGYLISHVNVAHPQNCYICDDCGVTFNKKRDLATHFRTYHRKGGYPCDQCPLIFENFRSRRTHRNNVHYRKCSSCNHKFSTLGLLKKHILTEHPDNGSLTCEYCAKLCQSLQGLRLHKSKCRVSILCTTDEAIDSSLSILNEPKKKQNIKQIRENIHCILNMSTAIPFKFFSKYSCFYCSKKFVEFEDLKDHTETEHPVCDMKSKSIKKCRGERINVKISIASLHCKVCGLPLDDLNALIDHLISEHKANYDKSVVGCLEPFRIVKDNIPCPHCPDRTFRYFGILQRHMNTEHSNNNKICDYCGRAFKNVANLKVHISYSHSGSAECDICGIKYKNQWCLARHRAKSHDVKDYKCSKCPELFRSQYDKQKHLIRVHDIGHKCEHCGKMFTRNSFMKDHIRRTHLKEKNVSCTLCSEKFFDNYLLRLHMVKHEGERKFACTVCGKAFLRKSNLHSHMEMHKKYGHAIGLLQDMI</sequence>
<feature type="domain" description="C2H2-type" evidence="10">
    <location>
        <begin position="347"/>
        <end position="370"/>
    </location>
</feature>
<dbReference type="PROSITE" id="PS00028">
    <property type="entry name" value="ZINC_FINGER_C2H2_1"/>
    <property type="match status" value="11"/>
</dbReference>
<comment type="subcellular location">
    <subcellularLocation>
        <location evidence="1">Nucleus</location>
    </subcellularLocation>
</comment>
<reference evidence="12 13" key="1">
    <citation type="submission" date="2024-06" db="EMBL/GenBank/DDBJ databases">
        <title>A chromosome-level genome assembly of beet webworm, Loxostege sticticalis.</title>
        <authorList>
            <person name="Zhang Y."/>
        </authorList>
    </citation>
    <scope>NUCLEOTIDE SEQUENCE [LARGE SCALE GENOMIC DNA]</scope>
    <source>
        <strain evidence="12">AQ026</strain>
        <tissue evidence="12">Whole body</tissue>
    </source>
</reference>
<dbReference type="Gene3D" id="3.30.160.60">
    <property type="entry name" value="Classic Zinc Finger"/>
    <property type="match status" value="6"/>
</dbReference>
<organism evidence="12 13">
    <name type="scientific">Loxostege sticticalis</name>
    <name type="common">Beet webworm moth</name>
    <dbReference type="NCBI Taxonomy" id="481309"/>
    <lineage>
        <taxon>Eukaryota</taxon>
        <taxon>Metazoa</taxon>
        <taxon>Ecdysozoa</taxon>
        <taxon>Arthropoda</taxon>
        <taxon>Hexapoda</taxon>
        <taxon>Insecta</taxon>
        <taxon>Pterygota</taxon>
        <taxon>Neoptera</taxon>
        <taxon>Endopterygota</taxon>
        <taxon>Lepidoptera</taxon>
        <taxon>Glossata</taxon>
        <taxon>Ditrysia</taxon>
        <taxon>Pyraloidea</taxon>
        <taxon>Crambidae</taxon>
        <taxon>Pyraustinae</taxon>
        <taxon>Loxostege</taxon>
    </lineage>
</organism>
<evidence type="ECO:0000313" key="13">
    <source>
        <dbReference type="Proteomes" id="UP001549920"/>
    </source>
</evidence>
<feature type="domain" description="C2H2-type" evidence="10">
    <location>
        <begin position="227"/>
        <end position="249"/>
    </location>
</feature>
<keyword evidence="13" id="KW-1185">Reference proteome</keyword>
<dbReference type="InterPro" id="IPR036236">
    <property type="entry name" value="Znf_C2H2_sf"/>
</dbReference>
<evidence type="ECO:0000256" key="8">
    <source>
        <dbReference type="PROSITE-ProRule" id="PRU01263"/>
    </source>
</evidence>
<keyword evidence="5 8" id="KW-0862">Zinc</keyword>
<dbReference type="PROSITE" id="PS50157">
    <property type="entry name" value="ZINC_FINGER_C2H2_2"/>
    <property type="match status" value="7"/>
</dbReference>
<dbReference type="Gene3D" id="3.40.1800.20">
    <property type="match status" value="1"/>
</dbReference>
<comment type="caution">
    <text evidence="12">The sequence shown here is derived from an EMBL/GenBank/DDBJ whole genome shotgun (WGS) entry which is preliminary data.</text>
</comment>
<keyword evidence="3" id="KW-0677">Repeat</keyword>
<dbReference type="SUPFAM" id="SSF57716">
    <property type="entry name" value="Glucocorticoid receptor-like (DNA-binding domain)"/>
    <property type="match status" value="1"/>
</dbReference>
<dbReference type="PROSITE" id="PS51915">
    <property type="entry name" value="ZAD"/>
    <property type="match status" value="1"/>
</dbReference>
<name>A0ABR3H019_LOXSC</name>
<evidence type="ECO:0000256" key="6">
    <source>
        <dbReference type="ARBA" id="ARBA00023242"/>
    </source>
</evidence>
<keyword evidence="2 8" id="KW-0479">Metal-binding</keyword>
<gene>
    <name evidence="12" type="ORF">ABMA27_012795</name>
</gene>
<feature type="domain" description="C2H2-type" evidence="10">
    <location>
        <begin position="767"/>
        <end position="789"/>
    </location>
</feature>
<feature type="domain" description="C2H2-type" evidence="10">
    <location>
        <begin position="710"/>
        <end position="738"/>
    </location>
</feature>
<evidence type="ECO:0000256" key="7">
    <source>
        <dbReference type="PROSITE-ProRule" id="PRU00042"/>
    </source>
</evidence>
<dbReference type="PANTHER" id="PTHR24406">
    <property type="entry name" value="TRANSCRIPTIONAL REPRESSOR CTCFL-RELATED"/>
    <property type="match status" value="1"/>
</dbReference>
<evidence type="ECO:0000259" key="10">
    <source>
        <dbReference type="PROSITE" id="PS50157"/>
    </source>
</evidence>
<evidence type="ECO:0000256" key="2">
    <source>
        <dbReference type="ARBA" id="ARBA00022723"/>
    </source>
</evidence>
<feature type="domain" description="C2H2-type" evidence="10">
    <location>
        <begin position="628"/>
        <end position="656"/>
    </location>
</feature>
<feature type="domain" description="C2H2-type" evidence="10">
    <location>
        <begin position="739"/>
        <end position="766"/>
    </location>
</feature>
<evidence type="ECO:0000256" key="1">
    <source>
        <dbReference type="ARBA" id="ARBA00004123"/>
    </source>
</evidence>
<dbReference type="SMART" id="SM00868">
    <property type="entry name" value="zf-AD"/>
    <property type="match status" value="1"/>
</dbReference>
<feature type="binding site" evidence="8">
    <location>
        <position position="15"/>
    </location>
    <ligand>
        <name>Zn(2+)</name>
        <dbReference type="ChEBI" id="CHEBI:29105"/>
    </ligand>
</feature>
<proteinExistence type="predicted"/>
<evidence type="ECO:0000256" key="5">
    <source>
        <dbReference type="ARBA" id="ARBA00022833"/>
    </source>
</evidence>
<dbReference type="SMART" id="SM00355">
    <property type="entry name" value="ZnF_C2H2"/>
    <property type="match status" value="16"/>
</dbReference>